<name>A0A8J3C8W2_9ACTN</name>
<evidence type="ECO:0000313" key="2">
    <source>
        <dbReference type="Proteomes" id="UP000656042"/>
    </source>
</evidence>
<protein>
    <submittedName>
        <fullName evidence="1">Uncharacterized protein</fullName>
    </submittedName>
</protein>
<dbReference type="EMBL" id="BMMX01000083">
    <property type="protein sequence ID" value="GGL20853.1"/>
    <property type="molecule type" value="Genomic_DNA"/>
</dbReference>
<reference evidence="1" key="1">
    <citation type="journal article" date="2014" name="Int. J. Syst. Evol. Microbiol.">
        <title>Complete genome sequence of Corynebacterium casei LMG S-19264T (=DSM 44701T), isolated from a smear-ripened cheese.</title>
        <authorList>
            <consortium name="US DOE Joint Genome Institute (JGI-PGF)"/>
            <person name="Walter F."/>
            <person name="Albersmeier A."/>
            <person name="Kalinowski J."/>
            <person name="Ruckert C."/>
        </authorList>
    </citation>
    <scope>NUCLEOTIDE SEQUENCE</scope>
    <source>
        <strain evidence="1">CGMCC 4.7299</strain>
    </source>
</reference>
<keyword evidence="2" id="KW-1185">Reference proteome</keyword>
<comment type="caution">
    <text evidence="1">The sequence shown here is derived from an EMBL/GenBank/DDBJ whole genome shotgun (WGS) entry which is preliminary data.</text>
</comment>
<dbReference type="AlphaFoldDB" id="A0A8J3C8W2"/>
<reference evidence="1" key="2">
    <citation type="submission" date="2020-09" db="EMBL/GenBank/DDBJ databases">
        <authorList>
            <person name="Sun Q."/>
            <person name="Zhou Y."/>
        </authorList>
    </citation>
    <scope>NUCLEOTIDE SEQUENCE</scope>
    <source>
        <strain evidence="1">CGMCC 4.7299</strain>
    </source>
</reference>
<organism evidence="1 2">
    <name type="scientific">Mangrovihabitans endophyticus</name>
    <dbReference type="NCBI Taxonomy" id="1751298"/>
    <lineage>
        <taxon>Bacteria</taxon>
        <taxon>Bacillati</taxon>
        <taxon>Actinomycetota</taxon>
        <taxon>Actinomycetes</taxon>
        <taxon>Micromonosporales</taxon>
        <taxon>Micromonosporaceae</taxon>
        <taxon>Mangrovihabitans</taxon>
    </lineage>
</organism>
<evidence type="ECO:0000313" key="1">
    <source>
        <dbReference type="EMBL" id="GGL20853.1"/>
    </source>
</evidence>
<gene>
    <name evidence="1" type="ORF">GCM10012284_64420</name>
</gene>
<accession>A0A8J3C8W2</accession>
<dbReference type="Proteomes" id="UP000656042">
    <property type="component" value="Unassembled WGS sequence"/>
</dbReference>
<sequence length="56" mass="6171">MAARWSTVRNVTFVAFRPGSPRAEKKLRDRPAAMQIGVPRVAHVSGEGPRGRSVKQ</sequence>
<proteinExistence type="predicted"/>